<name>A0A833Z016_9CHIR</name>
<feature type="region of interest" description="Disordered" evidence="1">
    <location>
        <begin position="51"/>
        <end position="86"/>
    </location>
</feature>
<comment type="caution">
    <text evidence="2">The sequence shown here is derived from an EMBL/GenBank/DDBJ whole genome shotgun (WGS) entry which is preliminary data.</text>
</comment>
<gene>
    <name evidence="2" type="ORF">HJG60_008393</name>
</gene>
<evidence type="ECO:0000256" key="1">
    <source>
        <dbReference type="SAM" id="MobiDB-lite"/>
    </source>
</evidence>
<dbReference type="AlphaFoldDB" id="A0A833Z016"/>
<dbReference type="Proteomes" id="UP000664940">
    <property type="component" value="Unassembled WGS sequence"/>
</dbReference>
<protein>
    <submittedName>
        <fullName evidence="2">Uncharacterized protein</fullName>
    </submittedName>
</protein>
<evidence type="ECO:0000313" key="2">
    <source>
        <dbReference type="EMBL" id="KAF6086187.1"/>
    </source>
</evidence>
<accession>A0A833Z016</accession>
<dbReference type="EMBL" id="JABVXQ010000011">
    <property type="protein sequence ID" value="KAF6086187.1"/>
    <property type="molecule type" value="Genomic_DNA"/>
</dbReference>
<evidence type="ECO:0000313" key="3">
    <source>
        <dbReference type="Proteomes" id="UP000664940"/>
    </source>
</evidence>
<organism evidence="2 3">
    <name type="scientific">Phyllostomus discolor</name>
    <name type="common">pale spear-nosed bat</name>
    <dbReference type="NCBI Taxonomy" id="89673"/>
    <lineage>
        <taxon>Eukaryota</taxon>
        <taxon>Metazoa</taxon>
        <taxon>Chordata</taxon>
        <taxon>Craniata</taxon>
        <taxon>Vertebrata</taxon>
        <taxon>Euteleostomi</taxon>
        <taxon>Mammalia</taxon>
        <taxon>Eutheria</taxon>
        <taxon>Laurasiatheria</taxon>
        <taxon>Chiroptera</taxon>
        <taxon>Yangochiroptera</taxon>
        <taxon>Phyllostomidae</taxon>
        <taxon>Phyllostominae</taxon>
        <taxon>Phyllostomus</taxon>
    </lineage>
</organism>
<reference evidence="2 3" key="1">
    <citation type="journal article" date="2020" name="Nature">
        <title>Six reference-quality genomes reveal evolution of bat adaptations.</title>
        <authorList>
            <person name="Jebb D."/>
            <person name="Huang Z."/>
            <person name="Pippel M."/>
            <person name="Hughes G.M."/>
            <person name="Lavrichenko K."/>
            <person name="Devanna P."/>
            <person name="Winkler S."/>
            <person name="Jermiin L.S."/>
            <person name="Skirmuntt E.C."/>
            <person name="Katzourakis A."/>
            <person name="Burkitt-Gray L."/>
            <person name="Ray D.A."/>
            <person name="Sullivan K.A.M."/>
            <person name="Roscito J.G."/>
            <person name="Kirilenko B.M."/>
            <person name="Davalos L.M."/>
            <person name="Corthals A.P."/>
            <person name="Power M.L."/>
            <person name="Jones G."/>
            <person name="Ransome R.D."/>
            <person name="Dechmann D.K.N."/>
            <person name="Locatelli A.G."/>
            <person name="Puechmaille S.J."/>
            <person name="Fedrigo O."/>
            <person name="Jarvis E.D."/>
            <person name="Hiller M."/>
            <person name="Vernes S.C."/>
            <person name="Myers E.W."/>
            <person name="Teeling E.C."/>
        </authorList>
    </citation>
    <scope>NUCLEOTIDE SEQUENCE [LARGE SCALE GENOMIC DNA]</scope>
    <source>
        <strain evidence="2">Bat1K_MPI-CBG_1</strain>
    </source>
</reference>
<proteinExistence type="predicted"/>
<sequence length="195" mass="21512">MLRFPPPREPVSAPCATRSLDTPSFPRRLFLFLPLIPPPARSGHPLQRVGSHFGFAQGPGGLGQVEESSALSSLPPRGSPFSGRPCRKMTELSRNLGDFRHQRGLHIPSAGGWHMRRPEVSWGSAFARSSPPTLKREKTRELAWDPVRTLWREQLPLWCWGQGAWGLLIAYLRGGEGHVLEEAVGGQGGLLSLWG</sequence>